<feature type="transmembrane region" description="Helical" evidence="1">
    <location>
        <begin position="325"/>
        <end position="345"/>
    </location>
</feature>
<sequence>MDGLLAFTVLFIIFGAGDIISSKTKAIVSTMFVSSVVLLLGFWVGLPKTIFKDSALLPLGSILIGILITHMGTLMSVRELIKQWKTVAISIASIVGIAVFVYLAGTPIIGREYSVAAAPPIAGGVVAGIMMGEAAKAKGLETIMVFSTLLVVVQGFFGYPIASICLRKEAKRISNKLKSGEYNISKGEVAAAKEEKSKFKIIPDLPKELQTPSILLAKLGLAAFLSYKIAALTNGVVNKYVVCLIIGIILKEIGFLESDILTKSQSFGLAMGTLLTVIYSNLASATPEMVSRLLWPLAASLTLGTIGIALASIPVGKMLGISWQMSLSIGITALFGFPGTFIISQEVANAEGKTEEEKQLILNEIMPKMLIAGFVTVTIASVILAGIMVKMI</sequence>
<dbReference type="Proteomes" id="UP001500339">
    <property type="component" value="Unassembled WGS sequence"/>
</dbReference>
<keyword evidence="3" id="KW-1185">Reference proteome</keyword>
<reference evidence="2 3" key="1">
    <citation type="journal article" date="2019" name="Int. J. Syst. Evol. Microbiol.">
        <title>The Global Catalogue of Microorganisms (GCM) 10K type strain sequencing project: providing services to taxonomists for standard genome sequencing and annotation.</title>
        <authorList>
            <consortium name="The Broad Institute Genomics Platform"/>
            <consortium name="The Broad Institute Genome Sequencing Center for Infectious Disease"/>
            <person name="Wu L."/>
            <person name="Ma J."/>
        </authorList>
    </citation>
    <scope>NUCLEOTIDE SEQUENCE [LARGE SCALE GENOMIC DNA]</scope>
    <source>
        <strain evidence="2 3">JCM 1405</strain>
    </source>
</reference>
<dbReference type="RefSeq" id="WP_343770746.1">
    <property type="nucleotide sequence ID" value="NZ_BAAACF010000006.1"/>
</dbReference>
<feature type="transmembrane region" description="Helical" evidence="1">
    <location>
        <begin position="293"/>
        <end position="313"/>
    </location>
</feature>
<dbReference type="EMBL" id="BAAACF010000006">
    <property type="protein sequence ID" value="GAA0729022.1"/>
    <property type="molecule type" value="Genomic_DNA"/>
</dbReference>
<feature type="transmembrane region" description="Helical" evidence="1">
    <location>
        <begin position="87"/>
        <end position="106"/>
    </location>
</feature>
<proteinExistence type="predicted"/>
<organism evidence="2 3">
    <name type="scientific">Clostridium malenominatum</name>
    <dbReference type="NCBI Taxonomy" id="1539"/>
    <lineage>
        <taxon>Bacteria</taxon>
        <taxon>Bacillati</taxon>
        <taxon>Bacillota</taxon>
        <taxon>Clostridia</taxon>
        <taxon>Eubacteriales</taxon>
        <taxon>Clostridiaceae</taxon>
        <taxon>Clostridium</taxon>
    </lineage>
</organism>
<accession>A0ABN1J614</accession>
<feature type="transmembrane region" description="Helical" evidence="1">
    <location>
        <begin position="143"/>
        <end position="166"/>
    </location>
</feature>
<feature type="transmembrane region" description="Helical" evidence="1">
    <location>
        <begin position="55"/>
        <end position="75"/>
    </location>
</feature>
<keyword evidence="1" id="KW-0472">Membrane</keyword>
<comment type="caution">
    <text evidence="2">The sequence shown here is derived from an EMBL/GenBank/DDBJ whole genome shotgun (WGS) entry which is preliminary data.</text>
</comment>
<keyword evidence="1" id="KW-1133">Transmembrane helix</keyword>
<name>A0ABN1J614_9CLOT</name>
<feature type="transmembrane region" description="Helical" evidence="1">
    <location>
        <begin position="365"/>
        <end position="389"/>
    </location>
</feature>
<evidence type="ECO:0000256" key="1">
    <source>
        <dbReference type="SAM" id="Phobius"/>
    </source>
</evidence>
<feature type="transmembrane region" description="Helical" evidence="1">
    <location>
        <begin position="267"/>
        <end position="287"/>
    </location>
</feature>
<gene>
    <name evidence="2" type="ORF">GCM10008905_28520</name>
</gene>
<evidence type="ECO:0000313" key="2">
    <source>
        <dbReference type="EMBL" id="GAA0729022.1"/>
    </source>
</evidence>
<protein>
    <submittedName>
        <fullName evidence="2">Membrane protein</fullName>
    </submittedName>
</protein>
<keyword evidence="1" id="KW-0812">Transmembrane</keyword>
<dbReference type="InterPro" id="IPR049576">
    <property type="entry name" value="HDC-like"/>
</dbReference>
<feature type="transmembrane region" description="Helical" evidence="1">
    <location>
        <begin position="237"/>
        <end position="255"/>
    </location>
</feature>
<feature type="transmembrane region" description="Helical" evidence="1">
    <location>
        <begin position="27"/>
        <end position="46"/>
    </location>
</feature>
<evidence type="ECO:0000313" key="3">
    <source>
        <dbReference type="Proteomes" id="UP001500339"/>
    </source>
</evidence>
<dbReference type="CDD" id="cd21416">
    <property type="entry name" value="HDC_protein"/>
    <property type="match status" value="1"/>
</dbReference>